<evidence type="ECO:0000313" key="3">
    <source>
        <dbReference type="EMBL" id="TCD00422.1"/>
    </source>
</evidence>
<gene>
    <name evidence="3" type="ORF">EZ437_14450</name>
</gene>
<keyword evidence="1" id="KW-0472">Membrane</keyword>
<organism evidence="3 4">
    <name type="scientific">Pedobacter psychroterrae</name>
    <dbReference type="NCBI Taxonomy" id="2530453"/>
    <lineage>
        <taxon>Bacteria</taxon>
        <taxon>Pseudomonadati</taxon>
        <taxon>Bacteroidota</taxon>
        <taxon>Sphingobacteriia</taxon>
        <taxon>Sphingobacteriales</taxon>
        <taxon>Sphingobacteriaceae</taxon>
        <taxon>Pedobacter</taxon>
    </lineage>
</organism>
<dbReference type="OrthoDB" id="1524472at2"/>
<sequence length="185" mass="20912">MPDFTNNTIELDLLPKFEDVQLKPLSTKYWKVVLINIIIFLLFLAAGISAVLYFKEEARQYLFIIIAMYLTFAILLVLMYNIGVKRRGFAVREKDIIYASGVLALSTTIVPFTRIQHIALHEGLISRMFQLGELQIFTAGGSSGSMHIRGIEIAEAKNIKALLMQQINETDTVEIIAVKEDQDES</sequence>
<name>A0A4R0NIG1_9SPHI</name>
<feature type="domain" description="YdbS-like PH" evidence="2">
    <location>
        <begin position="85"/>
        <end position="162"/>
    </location>
</feature>
<comment type="caution">
    <text evidence="3">The sequence shown here is derived from an EMBL/GenBank/DDBJ whole genome shotgun (WGS) entry which is preliminary data.</text>
</comment>
<dbReference type="PANTHER" id="PTHR34473:SF2">
    <property type="entry name" value="UPF0699 TRANSMEMBRANE PROTEIN YDBT"/>
    <property type="match status" value="1"/>
</dbReference>
<keyword evidence="4" id="KW-1185">Reference proteome</keyword>
<feature type="transmembrane region" description="Helical" evidence="1">
    <location>
        <begin position="32"/>
        <end position="54"/>
    </location>
</feature>
<keyword evidence="1" id="KW-0812">Transmembrane</keyword>
<protein>
    <submittedName>
        <fullName evidence="3">PH domain-containing protein</fullName>
    </submittedName>
</protein>
<dbReference type="Proteomes" id="UP000293347">
    <property type="component" value="Unassembled WGS sequence"/>
</dbReference>
<dbReference type="AlphaFoldDB" id="A0A4R0NIG1"/>
<dbReference type="Pfam" id="PF03703">
    <property type="entry name" value="bPH_2"/>
    <property type="match status" value="1"/>
</dbReference>
<evidence type="ECO:0000313" key="4">
    <source>
        <dbReference type="Proteomes" id="UP000293347"/>
    </source>
</evidence>
<dbReference type="InterPro" id="IPR005182">
    <property type="entry name" value="YdbS-like_PH"/>
</dbReference>
<evidence type="ECO:0000256" key="1">
    <source>
        <dbReference type="SAM" id="Phobius"/>
    </source>
</evidence>
<feature type="transmembrane region" description="Helical" evidence="1">
    <location>
        <begin position="60"/>
        <end position="84"/>
    </location>
</feature>
<dbReference type="PANTHER" id="PTHR34473">
    <property type="entry name" value="UPF0699 TRANSMEMBRANE PROTEIN YDBS"/>
    <property type="match status" value="1"/>
</dbReference>
<keyword evidence="1" id="KW-1133">Transmembrane helix</keyword>
<dbReference type="RefSeq" id="WP_131596771.1">
    <property type="nucleotide sequence ID" value="NZ_SJSL01000003.1"/>
</dbReference>
<proteinExistence type="predicted"/>
<feature type="transmembrane region" description="Helical" evidence="1">
    <location>
        <begin position="96"/>
        <end position="113"/>
    </location>
</feature>
<dbReference type="EMBL" id="SJSL01000003">
    <property type="protein sequence ID" value="TCD00422.1"/>
    <property type="molecule type" value="Genomic_DNA"/>
</dbReference>
<reference evidence="3 4" key="1">
    <citation type="submission" date="2019-02" db="EMBL/GenBank/DDBJ databases">
        <title>Pedobacter sp. RP-1-14 sp. nov., isolated from Arctic soil.</title>
        <authorList>
            <person name="Dahal R.H."/>
        </authorList>
    </citation>
    <scope>NUCLEOTIDE SEQUENCE [LARGE SCALE GENOMIC DNA]</scope>
    <source>
        <strain evidence="3 4">RP-1-14</strain>
    </source>
</reference>
<accession>A0A4R0NIG1</accession>
<evidence type="ECO:0000259" key="2">
    <source>
        <dbReference type="Pfam" id="PF03703"/>
    </source>
</evidence>